<evidence type="ECO:0000256" key="1">
    <source>
        <dbReference type="SAM" id="SignalP"/>
    </source>
</evidence>
<feature type="chain" id="PRO_5039566286" evidence="1">
    <location>
        <begin position="19"/>
        <end position="219"/>
    </location>
</feature>
<comment type="caution">
    <text evidence="2">The sequence shown here is derived from an EMBL/GenBank/DDBJ whole genome shotgun (WGS) entry which is preliminary data.</text>
</comment>
<evidence type="ECO:0000313" key="2">
    <source>
        <dbReference type="EMBL" id="RXI96575.1"/>
    </source>
</evidence>
<dbReference type="Proteomes" id="UP000290649">
    <property type="component" value="Unassembled WGS sequence"/>
</dbReference>
<keyword evidence="3" id="KW-1185">Reference proteome</keyword>
<dbReference type="OrthoDB" id="2833606at2"/>
<protein>
    <submittedName>
        <fullName evidence="2">Uncharacterized protein</fullName>
    </submittedName>
</protein>
<accession>A0A4Q0VQD9</accession>
<organism evidence="2 3">
    <name type="scientific">Anaerobacillus alkaliphilus</name>
    <dbReference type="NCBI Taxonomy" id="1548597"/>
    <lineage>
        <taxon>Bacteria</taxon>
        <taxon>Bacillati</taxon>
        <taxon>Bacillota</taxon>
        <taxon>Bacilli</taxon>
        <taxon>Bacillales</taxon>
        <taxon>Bacillaceae</taxon>
        <taxon>Anaerobacillus</taxon>
    </lineage>
</organism>
<dbReference type="AlphaFoldDB" id="A0A4Q0VQD9"/>
<keyword evidence="1" id="KW-0732">Signal</keyword>
<reference evidence="2 3" key="1">
    <citation type="journal article" date="2019" name="Int. J. Syst. Evol. Microbiol.">
        <title>Anaerobacillus alkaliphilus sp. nov., a novel alkaliphilic and moderately halophilic bacterium.</title>
        <authorList>
            <person name="Borsodi A.K."/>
            <person name="Aszalos J.M."/>
            <person name="Bihari P."/>
            <person name="Nagy I."/>
            <person name="Schumann P."/>
            <person name="Sproer C."/>
            <person name="Kovacs A.L."/>
            <person name="Boka K."/>
            <person name="Dobosy P."/>
            <person name="Ovari M."/>
            <person name="Szili-Kovacs T."/>
            <person name="Toth E."/>
        </authorList>
    </citation>
    <scope>NUCLEOTIDE SEQUENCE [LARGE SCALE GENOMIC DNA]</scope>
    <source>
        <strain evidence="2 3">B16-10</strain>
    </source>
</reference>
<dbReference type="PROSITE" id="PS51257">
    <property type="entry name" value="PROKAR_LIPOPROTEIN"/>
    <property type="match status" value="1"/>
</dbReference>
<proteinExistence type="predicted"/>
<feature type="signal peptide" evidence="1">
    <location>
        <begin position="1"/>
        <end position="18"/>
    </location>
</feature>
<sequence length="219" mass="24864">MKHAYLLAVLLFTLSSCGEVTTNQYEKNTSVISEGITTVSAINTEFIPITEKVIIQNSPKYLAHNEGELSELDIETAYEMCVRALTDYYKAVWNGLNINLDTFIDSNNLKQYTQQKIKSQYDVYAKNDLTSNLVQDIEIGAWEVKFTEDGNGGYLYLHIPVQINKTIGSYGEVTEFLVRNINGKLVVVDWYTGAKDSYDFIERGENLTINNPNIWNDSE</sequence>
<dbReference type="RefSeq" id="WP_129080550.1">
    <property type="nucleotide sequence ID" value="NZ_QOUX01000047.1"/>
</dbReference>
<name>A0A4Q0VQD9_9BACI</name>
<dbReference type="EMBL" id="QOUX01000047">
    <property type="protein sequence ID" value="RXI96575.1"/>
    <property type="molecule type" value="Genomic_DNA"/>
</dbReference>
<evidence type="ECO:0000313" key="3">
    <source>
        <dbReference type="Proteomes" id="UP000290649"/>
    </source>
</evidence>
<gene>
    <name evidence="2" type="ORF">DS745_23005</name>
</gene>